<gene>
    <name evidence="1" type="ORF">EAO74_23605</name>
</gene>
<comment type="caution">
    <text evidence="1">The sequence shown here is derived from an EMBL/GenBank/DDBJ whole genome shotgun (WGS) entry which is preliminary data.</text>
</comment>
<sequence>MSDNLWGYQPTSGHTAGADLTGYSVEATDGSIGKVDKHSDEVGSAYLVVDTGVWIFGKDVLLPAGTVKGIDTEHKKIFVDLTKDQIKDSPEFDKHKHADDPGYHAQVGGYYDSYRIM</sequence>
<dbReference type="AlphaFoldDB" id="A0A652KIV4"/>
<protein>
    <submittedName>
        <fullName evidence="1">PRC-barrel domain containing protein</fullName>
    </submittedName>
</protein>
<dbReference type="EMBL" id="RDBM01000037">
    <property type="protein sequence ID" value="TXS23571.1"/>
    <property type="molecule type" value="Genomic_DNA"/>
</dbReference>
<dbReference type="InterPro" id="IPR011033">
    <property type="entry name" value="PRC_barrel-like_sf"/>
</dbReference>
<accession>A0A652KIV4</accession>
<dbReference type="Gene3D" id="3.90.50.10">
    <property type="entry name" value="Photosynthetic Reaction Center, subunit H, domain 2"/>
    <property type="match status" value="1"/>
</dbReference>
<reference evidence="1" key="1">
    <citation type="submission" date="2018-10" db="EMBL/GenBank/DDBJ databases">
        <authorList>
            <person name="Hariharan J."/>
            <person name="Choudoir M.J."/>
            <person name="Diebold P."/>
            <person name="Panke-Buisse K."/>
            <person name="Campbell A.N."/>
            <person name="Buckley D.H."/>
        </authorList>
    </citation>
    <scope>NUCLEOTIDE SEQUENCE</scope>
    <source>
        <strain evidence="1">Gb1</strain>
    </source>
</reference>
<dbReference type="RefSeq" id="WP_124274062.1">
    <property type="nucleotide sequence ID" value="NZ_RDBM01000037.1"/>
</dbReference>
<dbReference type="GO" id="GO:0019684">
    <property type="term" value="P:photosynthesis, light reaction"/>
    <property type="evidence" value="ECO:0007669"/>
    <property type="project" value="InterPro"/>
</dbReference>
<dbReference type="GO" id="GO:0030077">
    <property type="term" value="C:plasma membrane light-harvesting complex"/>
    <property type="evidence" value="ECO:0007669"/>
    <property type="project" value="InterPro"/>
</dbReference>
<dbReference type="InterPro" id="IPR014747">
    <property type="entry name" value="Bac_photo_RC_H_C"/>
</dbReference>
<dbReference type="SUPFAM" id="SSF50346">
    <property type="entry name" value="PRC-barrel domain"/>
    <property type="match status" value="1"/>
</dbReference>
<organism evidence="1">
    <name type="scientific">Streptomyces sp. gb1(2016)</name>
    <dbReference type="NCBI Taxonomy" id="1828321"/>
    <lineage>
        <taxon>Bacteria</taxon>
        <taxon>Bacillati</taxon>
        <taxon>Actinomycetota</taxon>
        <taxon>Actinomycetes</taxon>
        <taxon>Kitasatosporales</taxon>
        <taxon>Streptomycetaceae</taxon>
        <taxon>Streptomyces</taxon>
    </lineage>
</organism>
<proteinExistence type="predicted"/>
<evidence type="ECO:0000313" key="1">
    <source>
        <dbReference type="EMBL" id="TXS23571.1"/>
    </source>
</evidence>
<name>A0A652KIV4_9ACTN</name>